<gene>
    <name evidence="2" type="ORF">AAF712_007416</name>
</gene>
<reference evidence="2 3" key="1">
    <citation type="submission" date="2024-05" db="EMBL/GenBank/DDBJ databases">
        <title>A draft genome resource for the thread blight pathogen Marasmius tenuissimus strain MS-2.</title>
        <authorList>
            <person name="Yulfo-Soto G.E."/>
            <person name="Baruah I.K."/>
            <person name="Amoako-Attah I."/>
            <person name="Bukari Y."/>
            <person name="Meinhardt L.W."/>
            <person name="Bailey B.A."/>
            <person name="Cohen S.P."/>
        </authorList>
    </citation>
    <scope>NUCLEOTIDE SEQUENCE [LARGE SCALE GENOMIC DNA]</scope>
    <source>
        <strain evidence="2 3">MS-2</strain>
    </source>
</reference>
<accession>A0ABR2ZWA8</accession>
<sequence>MNNPAHEPTQQPPFFSPFNHVLDTNHFPNAEETKLLHSVLQTPQRKVAELNAHIARLETTLEQLRTERDSLQNYIDSHRALLSPFRRFPEDVLREVFLWCLDPYPVRSTRRAPLLLTTICKYWRDIALRTPRLWSSIHVYIPRCWNERQFEALVHARVAGFKRWLELSGSTPLYLSVTFPYQGIGANSYETVQSMVKMNQFVVNALLQFRSRWKDVRFSGVLPAFLADATTLRTDEMPLLECLRITSLKSTVYGYHTMYADRTVEDLIRAAPSLHTLDYSFDSYDVPSLPVPWGQMTEISLHSRQGSLGAQHALILISKMANSLQKCSLWIIPTRIDNNIRIHLPSLKSLELSFQDTRGIGAIVDAQVDHFETIQASLNALTCPSLQHLTVDGEAAVTESPFVQFFEQSGCSLVSFSTRLPLRGNALVGCLETMPGVKTLQLRSSVFWGTQQDTPAAIRAMTPASSFHDGNVLCPSLERLIVADLHPVDAEVLMELLSKRGRELKVVKAFFNTVPQADLKRWERYRSKVTELRKEGVSIEWRFPKVYVPVGEVEDSVDEGHPLSTTSLDGVSHLAMRQMESY</sequence>
<dbReference type="InterPro" id="IPR032675">
    <property type="entry name" value="LRR_dom_sf"/>
</dbReference>
<organism evidence="2 3">
    <name type="scientific">Marasmius tenuissimus</name>
    <dbReference type="NCBI Taxonomy" id="585030"/>
    <lineage>
        <taxon>Eukaryota</taxon>
        <taxon>Fungi</taxon>
        <taxon>Dikarya</taxon>
        <taxon>Basidiomycota</taxon>
        <taxon>Agaricomycotina</taxon>
        <taxon>Agaricomycetes</taxon>
        <taxon>Agaricomycetidae</taxon>
        <taxon>Agaricales</taxon>
        <taxon>Marasmiineae</taxon>
        <taxon>Marasmiaceae</taxon>
        <taxon>Marasmius</taxon>
    </lineage>
</organism>
<evidence type="ECO:0000313" key="2">
    <source>
        <dbReference type="EMBL" id="KAL0065638.1"/>
    </source>
</evidence>
<dbReference type="Gene3D" id="3.80.10.10">
    <property type="entry name" value="Ribonuclease Inhibitor"/>
    <property type="match status" value="1"/>
</dbReference>
<feature type="coiled-coil region" evidence="1">
    <location>
        <begin position="47"/>
        <end position="81"/>
    </location>
</feature>
<keyword evidence="1" id="KW-0175">Coiled coil</keyword>
<name>A0ABR2ZWA8_9AGAR</name>
<dbReference type="Proteomes" id="UP001437256">
    <property type="component" value="Unassembled WGS sequence"/>
</dbReference>
<evidence type="ECO:0000256" key="1">
    <source>
        <dbReference type="SAM" id="Coils"/>
    </source>
</evidence>
<keyword evidence="3" id="KW-1185">Reference proteome</keyword>
<protein>
    <recommendedName>
        <fullName evidence="4">F-box domain-containing protein</fullName>
    </recommendedName>
</protein>
<proteinExistence type="predicted"/>
<comment type="caution">
    <text evidence="2">The sequence shown here is derived from an EMBL/GenBank/DDBJ whole genome shotgun (WGS) entry which is preliminary data.</text>
</comment>
<evidence type="ECO:0000313" key="3">
    <source>
        <dbReference type="Proteomes" id="UP001437256"/>
    </source>
</evidence>
<evidence type="ECO:0008006" key="4">
    <source>
        <dbReference type="Google" id="ProtNLM"/>
    </source>
</evidence>
<dbReference type="EMBL" id="JBBXMP010000045">
    <property type="protein sequence ID" value="KAL0065638.1"/>
    <property type="molecule type" value="Genomic_DNA"/>
</dbReference>